<feature type="transmembrane region" description="Helical" evidence="1">
    <location>
        <begin position="234"/>
        <end position="261"/>
    </location>
</feature>
<keyword evidence="1" id="KW-0812">Transmembrane</keyword>
<evidence type="ECO:0008006" key="4">
    <source>
        <dbReference type="Google" id="ProtNLM"/>
    </source>
</evidence>
<organism evidence="2 3">
    <name type="scientific">Dermatophagoides pteronyssinus</name>
    <name type="common">European house dust mite</name>
    <dbReference type="NCBI Taxonomy" id="6956"/>
    <lineage>
        <taxon>Eukaryota</taxon>
        <taxon>Metazoa</taxon>
        <taxon>Ecdysozoa</taxon>
        <taxon>Arthropoda</taxon>
        <taxon>Chelicerata</taxon>
        <taxon>Arachnida</taxon>
        <taxon>Acari</taxon>
        <taxon>Acariformes</taxon>
        <taxon>Sarcoptiformes</taxon>
        <taxon>Astigmata</taxon>
        <taxon>Psoroptidia</taxon>
        <taxon>Analgoidea</taxon>
        <taxon>Pyroglyphidae</taxon>
        <taxon>Dermatophagoidinae</taxon>
        <taxon>Dermatophagoides</taxon>
    </lineage>
</organism>
<feature type="transmembrane region" description="Helical" evidence="1">
    <location>
        <begin position="105"/>
        <end position="125"/>
    </location>
</feature>
<feature type="transmembrane region" description="Helical" evidence="1">
    <location>
        <begin position="326"/>
        <end position="345"/>
    </location>
</feature>
<evidence type="ECO:0000313" key="2">
    <source>
        <dbReference type="EMBL" id="KAH9416568.1"/>
    </source>
</evidence>
<protein>
    <recommendedName>
        <fullName evidence="4">Odorant receptor</fullName>
    </recommendedName>
</protein>
<keyword evidence="3" id="KW-1185">Reference proteome</keyword>
<sequence>MNQLDHYLQIIYRILSIIYLNSYSLQSNRTIFDFYTCFLLIKEIGWKRFKSLPILERLQFLNATILGIYHLTKSFGWIEYSKTIKFLIGDMTPIMSNDVKSAENLFSFFLSFCFLFSVLIIYNTFCTENSLSFRTLIMYLREYDNNNNYNLSKIHQIIQIKYGNYSRTSSLLFNYSIKKFPTNIKKLRLYVNRFYYFIQIFIASINLGFYIFIFKKVITINRPIWQLIIHLLNGQLVAISLNFTVLFSYCPFIIGSFTLLLGMKTIRKVRIDIQRILRIYSIIISEKSELTLMERKIFIRLIETKLNRSFRLYTRLIIFSEDIQRYVSRLILCIIIVGIIGTQIFMNALKEIENFQFVLLIVLYYAFVCYICFVVLLSYYISLFNSHLNSIRYELQHTIVLINNTSCLRFKLQIMNYYQRMVNLKPWGIKIGTIAVLTRGIFCKLMIIYARFTMLSMKLSG</sequence>
<proteinExistence type="predicted"/>
<feature type="transmembrane region" description="Helical" evidence="1">
    <location>
        <begin position="194"/>
        <end position="214"/>
    </location>
</feature>
<gene>
    <name evidence="2" type="ORF">DERP_009931</name>
</gene>
<feature type="transmembrane region" description="Helical" evidence="1">
    <location>
        <begin position="427"/>
        <end position="452"/>
    </location>
</feature>
<reference evidence="2 3" key="1">
    <citation type="journal article" date="2018" name="J. Allergy Clin. Immunol.">
        <title>High-quality assembly of Dermatophagoides pteronyssinus genome and transcriptome reveals a wide range of novel allergens.</title>
        <authorList>
            <person name="Liu X.Y."/>
            <person name="Yang K.Y."/>
            <person name="Wang M.Q."/>
            <person name="Kwok J.S."/>
            <person name="Zeng X."/>
            <person name="Yang Z."/>
            <person name="Xiao X.J."/>
            <person name="Lau C.P."/>
            <person name="Li Y."/>
            <person name="Huang Z.M."/>
            <person name="Ba J.G."/>
            <person name="Yim A.K."/>
            <person name="Ouyang C.Y."/>
            <person name="Ngai S.M."/>
            <person name="Chan T.F."/>
            <person name="Leung E.L."/>
            <person name="Liu L."/>
            <person name="Liu Z.G."/>
            <person name="Tsui S.K."/>
        </authorList>
    </citation>
    <scope>NUCLEOTIDE SEQUENCE [LARGE SCALE GENOMIC DNA]</scope>
    <source>
        <strain evidence="2">Derp</strain>
    </source>
</reference>
<keyword evidence="1" id="KW-1133">Transmembrane helix</keyword>
<dbReference type="EMBL" id="NJHN03000090">
    <property type="protein sequence ID" value="KAH9416568.1"/>
    <property type="molecule type" value="Genomic_DNA"/>
</dbReference>
<name>A0ABQ8J210_DERPT</name>
<accession>A0ABQ8J210</accession>
<reference evidence="2 3" key="2">
    <citation type="journal article" date="2022" name="Mol. Biol. Evol.">
        <title>Comparative Genomics Reveals Insights into the Divergent Evolution of Astigmatic Mites and Household Pest Adaptations.</title>
        <authorList>
            <person name="Xiong Q."/>
            <person name="Wan A.T."/>
            <person name="Liu X."/>
            <person name="Fung C.S."/>
            <person name="Xiao X."/>
            <person name="Malainual N."/>
            <person name="Hou J."/>
            <person name="Wang L."/>
            <person name="Wang M."/>
            <person name="Yang K.Y."/>
            <person name="Cui Y."/>
            <person name="Leung E.L."/>
            <person name="Nong W."/>
            <person name="Shin S.K."/>
            <person name="Au S.W."/>
            <person name="Jeong K.Y."/>
            <person name="Chew F.T."/>
            <person name="Hui J.H."/>
            <person name="Leung T.F."/>
            <person name="Tungtrongchitr A."/>
            <person name="Zhong N."/>
            <person name="Liu Z."/>
            <person name="Tsui S.K."/>
        </authorList>
    </citation>
    <scope>NUCLEOTIDE SEQUENCE [LARGE SCALE GENOMIC DNA]</scope>
    <source>
        <strain evidence="2">Derp</strain>
    </source>
</reference>
<evidence type="ECO:0000256" key="1">
    <source>
        <dbReference type="SAM" id="Phobius"/>
    </source>
</evidence>
<keyword evidence="1" id="KW-0472">Membrane</keyword>
<dbReference type="Proteomes" id="UP000887458">
    <property type="component" value="Unassembled WGS sequence"/>
</dbReference>
<evidence type="ECO:0000313" key="3">
    <source>
        <dbReference type="Proteomes" id="UP000887458"/>
    </source>
</evidence>
<feature type="transmembrane region" description="Helical" evidence="1">
    <location>
        <begin position="357"/>
        <end position="382"/>
    </location>
</feature>
<comment type="caution">
    <text evidence="2">The sequence shown here is derived from an EMBL/GenBank/DDBJ whole genome shotgun (WGS) entry which is preliminary data.</text>
</comment>